<dbReference type="Pfam" id="PF06962">
    <property type="entry name" value="rRNA_methylase"/>
    <property type="match status" value="1"/>
</dbReference>
<dbReference type="AlphaFoldDB" id="A0A8J3ADT9"/>
<reference evidence="2" key="1">
    <citation type="journal article" date="2019" name="Int. J. Syst. Evol. Microbiol.">
        <title>The Global Catalogue of Microorganisms (GCM) 10K type strain sequencing project: providing services to taxonomists for standard genome sequencing and annotation.</title>
        <authorList>
            <consortium name="The Broad Institute Genomics Platform"/>
            <consortium name="The Broad Institute Genome Sequencing Center for Infectious Disease"/>
            <person name="Wu L."/>
            <person name="Ma J."/>
        </authorList>
    </citation>
    <scope>NUCLEOTIDE SEQUENCE [LARGE SCALE GENOMIC DNA]</scope>
    <source>
        <strain evidence="2">CGMCC 1.14993</strain>
    </source>
</reference>
<dbReference type="InterPro" id="IPR029063">
    <property type="entry name" value="SAM-dependent_MTases_sf"/>
</dbReference>
<protein>
    <submittedName>
        <fullName evidence="1">rRNA methyltransferase</fullName>
    </submittedName>
</protein>
<gene>
    <name evidence="1" type="primary">mraW</name>
    <name evidence="1" type="ORF">GCM10007380_00430</name>
</gene>
<accession>A0A8J3ADT9</accession>
<dbReference type="SUPFAM" id="SSF53335">
    <property type="entry name" value="S-adenosyl-L-methionine-dependent methyltransferases"/>
    <property type="match status" value="1"/>
</dbReference>
<name>A0A8J3ADT9_9BACI</name>
<dbReference type="GO" id="GO:0032259">
    <property type="term" value="P:methylation"/>
    <property type="evidence" value="ECO:0007669"/>
    <property type="project" value="UniProtKB-KW"/>
</dbReference>
<dbReference type="PANTHER" id="PTHR35276">
    <property type="entry name" value="S-ADENOSYL-L-METHIONINE-DEPENDENT METHYLTRANSFERASES SUPERFAMILY PROTEIN"/>
    <property type="match status" value="1"/>
</dbReference>
<evidence type="ECO:0000313" key="2">
    <source>
        <dbReference type="Proteomes" id="UP000626244"/>
    </source>
</evidence>
<keyword evidence="2" id="KW-1185">Reference proteome</keyword>
<dbReference type="RefSeq" id="WP_088002540.1">
    <property type="nucleotide sequence ID" value="NZ_BMHB01000001.1"/>
</dbReference>
<dbReference type="GO" id="GO:0008168">
    <property type="term" value="F:methyltransferase activity"/>
    <property type="evidence" value="ECO:0007669"/>
    <property type="project" value="UniProtKB-KW"/>
</dbReference>
<dbReference type="CDD" id="cd02440">
    <property type="entry name" value="AdoMet_MTases"/>
    <property type="match status" value="1"/>
</dbReference>
<dbReference type="PANTHER" id="PTHR35276:SF1">
    <property type="entry name" value="TRNA (MNM(5)S(2)U34)-METHYLTRANSFERASE, CHLOROPLASTIC"/>
    <property type="match status" value="1"/>
</dbReference>
<organism evidence="1 2">
    <name type="scientific">Gottfriedia solisilvae</name>
    <dbReference type="NCBI Taxonomy" id="1516104"/>
    <lineage>
        <taxon>Bacteria</taxon>
        <taxon>Bacillati</taxon>
        <taxon>Bacillota</taxon>
        <taxon>Bacilli</taxon>
        <taxon>Bacillales</taxon>
        <taxon>Bacillaceae</taxon>
        <taxon>Gottfriedia</taxon>
    </lineage>
</organism>
<proteinExistence type="predicted"/>
<dbReference type="EMBL" id="BMHB01000001">
    <property type="protein sequence ID" value="GGI09967.1"/>
    <property type="molecule type" value="Genomic_DNA"/>
</dbReference>
<keyword evidence="1" id="KW-0808">Transferase</keyword>
<comment type="caution">
    <text evidence="1">The sequence shown here is derived from an EMBL/GenBank/DDBJ whole genome shotgun (WGS) entry which is preliminary data.</text>
</comment>
<sequence>MILERILPYARKLLQLAVKEGDIAIDATIGNGHDTTFLAKLVGETGHVYGFDIQELAILNTTERIQKDNLSNQVTLIQKSHSHVLNEVPDHLHGKVKGAIFNLGYLPGSDKTIVTVPSSTISAIEQILEILAPEGIIVVVIYHGHEGGEIEKDALMEYVQNIPQDQAHVLTYRFLNQANNPPFIVAIEKRG</sequence>
<dbReference type="Gene3D" id="3.40.50.150">
    <property type="entry name" value="Vaccinia Virus protein VP39"/>
    <property type="match status" value="1"/>
</dbReference>
<evidence type="ECO:0000313" key="1">
    <source>
        <dbReference type="EMBL" id="GGI09967.1"/>
    </source>
</evidence>
<dbReference type="Proteomes" id="UP000626244">
    <property type="component" value="Unassembled WGS sequence"/>
</dbReference>
<keyword evidence="1" id="KW-0489">Methyltransferase</keyword>
<dbReference type="InterPro" id="IPR010719">
    <property type="entry name" value="MnmM_MeTrfase"/>
</dbReference>
<dbReference type="OrthoDB" id="9792989at2"/>